<evidence type="ECO:0000256" key="2">
    <source>
        <dbReference type="ARBA" id="ARBA00022475"/>
    </source>
</evidence>
<sequence>MKRGVLIRNFFLRTLKGRMTLYYCTIFIVFIGLLGGTIYRLVMNVMLDQILQYTEKIIEEKQSSIDTYFGQAVNLVQIAAGSQVLRDVVNHQDETDSVAKLRYQRQANDFFTDILRFNSKVKDILILNDKGYIMNQSGATVDSGYPFFEQAWFKKIEARLFQVAFLGAHPQDYYLIGNHNEAKVVSVMAPIYDLDRQVYLLCNLNIEGIESISNETRIEKTGFITIQDHDNKPVYKPTDMPNVLSAELDHSQYFNQEKGHFAIGAGADKYLVVYTTLTISKWRVVAYIPYSEIYEHTYIIRNIVLASILTVIVLIVLTSILVSARINKPLLRLMNKMQMIESGRTDVVLQDNSTIEIEKLTRRIDSMILNIRALTEDNFRYKLQNKDMELKILLSQINPHFLYNTLQSIKALAVTRKTDEISRMVTLIGNMLRYAINSTQNAVTIQEEVEHISNYLSIQNYRYPGKFKYEFAIPDELRAELTPKLILQPIVENAIVHAFPQMEEGLIRINVREDGADIRIEIVDNGKGMTQNEWIQLTDKLSSVDHEDGYKGGVGLRNVHQRIHNRYGAPYGVTIRAGLESGLCVSILIPRLRGAT</sequence>
<evidence type="ECO:0000256" key="3">
    <source>
        <dbReference type="ARBA" id="ARBA00022553"/>
    </source>
</evidence>
<keyword evidence="7 9" id="KW-1133">Transmembrane helix</keyword>
<dbReference type="Pfam" id="PF02743">
    <property type="entry name" value="dCache_1"/>
    <property type="match status" value="1"/>
</dbReference>
<keyword evidence="12" id="KW-1185">Reference proteome</keyword>
<dbReference type="InterPro" id="IPR050640">
    <property type="entry name" value="Bact_2-comp_sensor_kinase"/>
</dbReference>
<feature type="domain" description="HAMP" evidence="10">
    <location>
        <begin position="324"/>
        <end position="376"/>
    </location>
</feature>
<dbReference type="Gene3D" id="3.30.450.20">
    <property type="entry name" value="PAS domain"/>
    <property type="match status" value="2"/>
</dbReference>
<dbReference type="Gene3D" id="3.30.565.10">
    <property type="entry name" value="Histidine kinase-like ATPase, C-terminal domain"/>
    <property type="match status" value="1"/>
</dbReference>
<evidence type="ECO:0000256" key="8">
    <source>
        <dbReference type="ARBA" id="ARBA00023136"/>
    </source>
</evidence>
<dbReference type="GO" id="GO:0004673">
    <property type="term" value="F:protein histidine kinase activity"/>
    <property type="evidence" value="ECO:0007669"/>
    <property type="project" value="UniProtKB-EC"/>
</dbReference>
<dbReference type="Gene3D" id="6.10.340.10">
    <property type="match status" value="1"/>
</dbReference>
<dbReference type="PROSITE" id="PS50885">
    <property type="entry name" value="HAMP"/>
    <property type="match status" value="1"/>
</dbReference>
<evidence type="ECO:0000256" key="1">
    <source>
        <dbReference type="ARBA" id="ARBA00004651"/>
    </source>
</evidence>
<evidence type="ECO:0000256" key="5">
    <source>
        <dbReference type="ARBA" id="ARBA00022692"/>
    </source>
</evidence>
<dbReference type="EMBL" id="JBHTAI010000003">
    <property type="protein sequence ID" value="MFC7148025.1"/>
    <property type="molecule type" value="Genomic_DNA"/>
</dbReference>
<keyword evidence="2" id="KW-1003">Cell membrane</keyword>
<feature type="transmembrane region" description="Helical" evidence="9">
    <location>
        <begin position="303"/>
        <end position="324"/>
    </location>
</feature>
<evidence type="ECO:0000259" key="10">
    <source>
        <dbReference type="PROSITE" id="PS50885"/>
    </source>
</evidence>
<dbReference type="Pfam" id="PF06580">
    <property type="entry name" value="His_kinase"/>
    <property type="match status" value="1"/>
</dbReference>
<dbReference type="Proteomes" id="UP001596378">
    <property type="component" value="Unassembled WGS sequence"/>
</dbReference>
<keyword evidence="8 9" id="KW-0472">Membrane</keyword>
<dbReference type="Pfam" id="PF02518">
    <property type="entry name" value="HATPase_c"/>
    <property type="match status" value="1"/>
</dbReference>
<dbReference type="SMART" id="SM00304">
    <property type="entry name" value="HAMP"/>
    <property type="match status" value="1"/>
</dbReference>
<protein>
    <submittedName>
        <fullName evidence="11">Sensor histidine kinase</fullName>
        <ecNumber evidence="11">2.7.13.3</ecNumber>
    </submittedName>
</protein>
<dbReference type="InterPro" id="IPR003594">
    <property type="entry name" value="HATPase_dom"/>
</dbReference>
<evidence type="ECO:0000256" key="9">
    <source>
        <dbReference type="SAM" id="Phobius"/>
    </source>
</evidence>
<evidence type="ECO:0000256" key="4">
    <source>
        <dbReference type="ARBA" id="ARBA00022679"/>
    </source>
</evidence>
<comment type="subcellular location">
    <subcellularLocation>
        <location evidence="1">Cell membrane</location>
        <topology evidence="1">Multi-pass membrane protein</topology>
    </subcellularLocation>
</comment>
<evidence type="ECO:0000256" key="7">
    <source>
        <dbReference type="ARBA" id="ARBA00022989"/>
    </source>
</evidence>
<dbReference type="InterPro" id="IPR033479">
    <property type="entry name" value="dCache_1"/>
</dbReference>
<keyword evidence="5 9" id="KW-0812">Transmembrane</keyword>
<dbReference type="Pfam" id="PF00672">
    <property type="entry name" value="HAMP"/>
    <property type="match status" value="1"/>
</dbReference>
<reference evidence="12" key="1">
    <citation type="journal article" date="2019" name="Int. J. Syst. Evol. Microbiol.">
        <title>The Global Catalogue of Microorganisms (GCM) 10K type strain sequencing project: providing services to taxonomists for standard genome sequencing and annotation.</title>
        <authorList>
            <consortium name="The Broad Institute Genomics Platform"/>
            <consortium name="The Broad Institute Genome Sequencing Center for Infectious Disease"/>
            <person name="Wu L."/>
            <person name="Ma J."/>
        </authorList>
    </citation>
    <scope>NUCLEOTIDE SEQUENCE [LARGE SCALE GENOMIC DNA]</scope>
    <source>
        <strain evidence="12">KCTC 12907</strain>
    </source>
</reference>
<dbReference type="SUPFAM" id="SSF55874">
    <property type="entry name" value="ATPase domain of HSP90 chaperone/DNA topoisomerase II/histidine kinase"/>
    <property type="match status" value="1"/>
</dbReference>
<keyword evidence="6 11" id="KW-0418">Kinase</keyword>
<gene>
    <name evidence="11" type="ORF">ACFQMJ_05700</name>
</gene>
<dbReference type="RefSeq" id="WP_378047331.1">
    <property type="nucleotide sequence ID" value="NZ_JBHMDN010000013.1"/>
</dbReference>
<comment type="caution">
    <text evidence="11">The sequence shown here is derived from an EMBL/GenBank/DDBJ whole genome shotgun (WGS) entry which is preliminary data.</text>
</comment>
<dbReference type="PANTHER" id="PTHR34220">
    <property type="entry name" value="SENSOR HISTIDINE KINASE YPDA"/>
    <property type="match status" value="1"/>
</dbReference>
<accession>A0ABW2F4A3</accession>
<proteinExistence type="predicted"/>
<evidence type="ECO:0000313" key="11">
    <source>
        <dbReference type="EMBL" id="MFC7148025.1"/>
    </source>
</evidence>
<name>A0ABW2F4A3_9BACL</name>
<dbReference type="PANTHER" id="PTHR34220:SF7">
    <property type="entry name" value="SENSOR HISTIDINE KINASE YPDA"/>
    <property type="match status" value="1"/>
</dbReference>
<dbReference type="SMART" id="SM00387">
    <property type="entry name" value="HATPase_c"/>
    <property type="match status" value="1"/>
</dbReference>
<dbReference type="EC" id="2.7.13.3" evidence="11"/>
<dbReference type="InterPro" id="IPR003660">
    <property type="entry name" value="HAMP_dom"/>
</dbReference>
<organism evidence="11 12">
    <name type="scientific">Cohnella cellulosilytica</name>
    <dbReference type="NCBI Taxonomy" id="986710"/>
    <lineage>
        <taxon>Bacteria</taxon>
        <taxon>Bacillati</taxon>
        <taxon>Bacillota</taxon>
        <taxon>Bacilli</taxon>
        <taxon>Bacillales</taxon>
        <taxon>Paenibacillaceae</taxon>
        <taxon>Cohnella</taxon>
    </lineage>
</organism>
<dbReference type="InterPro" id="IPR010559">
    <property type="entry name" value="Sig_transdc_His_kin_internal"/>
</dbReference>
<keyword evidence="3" id="KW-0597">Phosphoprotein</keyword>
<dbReference type="InterPro" id="IPR036890">
    <property type="entry name" value="HATPase_C_sf"/>
</dbReference>
<evidence type="ECO:0000256" key="6">
    <source>
        <dbReference type="ARBA" id="ARBA00022777"/>
    </source>
</evidence>
<feature type="transmembrane region" description="Helical" evidence="9">
    <location>
        <begin position="21"/>
        <end position="42"/>
    </location>
</feature>
<evidence type="ECO:0000313" key="12">
    <source>
        <dbReference type="Proteomes" id="UP001596378"/>
    </source>
</evidence>
<keyword evidence="4 11" id="KW-0808">Transferase</keyword>